<accession>A0ABQ8KT83</accession>
<evidence type="ECO:0000256" key="1">
    <source>
        <dbReference type="SAM" id="MobiDB-lite"/>
    </source>
</evidence>
<gene>
    <name evidence="2" type="ORF">C8Q71DRAFT_854367</name>
</gene>
<dbReference type="RefSeq" id="XP_047783312.1">
    <property type="nucleotide sequence ID" value="XM_047927036.1"/>
</dbReference>
<feature type="region of interest" description="Disordered" evidence="1">
    <location>
        <begin position="43"/>
        <end position="71"/>
    </location>
</feature>
<organism evidence="2 3">
    <name type="scientific">Rhodofomes roseus</name>
    <dbReference type="NCBI Taxonomy" id="34475"/>
    <lineage>
        <taxon>Eukaryota</taxon>
        <taxon>Fungi</taxon>
        <taxon>Dikarya</taxon>
        <taxon>Basidiomycota</taxon>
        <taxon>Agaricomycotina</taxon>
        <taxon>Agaricomycetes</taxon>
        <taxon>Polyporales</taxon>
        <taxon>Rhodofomes</taxon>
    </lineage>
</organism>
<keyword evidence="3" id="KW-1185">Reference proteome</keyword>
<sequence length="71" mass="8225">MKHRPRMSTRRKMRLIAASTIHPQGLDNLLLAAFDLEQQQEALNPKGQEHAKEPSTEKFNELVKLRDQMDS</sequence>
<dbReference type="EMBL" id="JADCUA010000003">
    <property type="protein sequence ID" value="KAH9842013.1"/>
    <property type="molecule type" value="Genomic_DNA"/>
</dbReference>
<proteinExistence type="predicted"/>
<evidence type="ECO:0000313" key="2">
    <source>
        <dbReference type="EMBL" id="KAH9842013.1"/>
    </source>
</evidence>
<name>A0ABQ8KT83_9APHY</name>
<dbReference type="Proteomes" id="UP000814176">
    <property type="component" value="Unassembled WGS sequence"/>
</dbReference>
<feature type="compositionally biased region" description="Basic and acidic residues" evidence="1">
    <location>
        <begin position="47"/>
        <end position="71"/>
    </location>
</feature>
<dbReference type="GeneID" id="72007768"/>
<reference evidence="2 3" key="1">
    <citation type="journal article" date="2021" name="Environ. Microbiol.">
        <title>Gene family expansions and transcriptome signatures uncover fungal adaptations to wood decay.</title>
        <authorList>
            <person name="Hage H."/>
            <person name="Miyauchi S."/>
            <person name="Viragh M."/>
            <person name="Drula E."/>
            <person name="Min B."/>
            <person name="Chaduli D."/>
            <person name="Navarro D."/>
            <person name="Favel A."/>
            <person name="Norest M."/>
            <person name="Lesage-Meessen L."/>
            <person name="Balint B."/>
            <person name="Merenyi Z."/>
            <person name="de Eugenio L."/>
            <person name="Morin E."/>
            <person name="Martinez A.T."/>
            <person name="Baldrian P."/>
            <person name="Stursova M."/>
            <person name="Martinez M.J."/>
            <person name="Novotny C."/>
            <person name="Magnuson J.K."/>
            <person name="Spatafora J.W."/>
            <person name="Maurice S."/>
            <person name="Pangilinan J."/>
            <person name="Andreopoulos W."/>
            <person name="LaButti K."/>
            <person name="Hundley H."/>
            <person name="Na H."/>
            <person name="Kuo A."/>
            <person name="Barry K."/>
            <person name="Lipzen A."/>
            <person name="Henrissat B."/>
            <person name="Riley R."/>
            <person name="Ahrendt S."/>
            <person name="Nagy L.G."/>
            <person name="Grigoriev I.V."/>
            <person name="Martin F."/>
            <person name="Rosso M.N."/>
        </authorList>
    </citation>
    <scope>NUCLEOTIDE SEQUENCE [LARGE SCALE GENOMIC DNA]</scope>
    <source>
        <strain evidence="2 3">CIRM-BRFM 1785</strain>
    </source>
</reference>
<protein>
    <submittedName>
        <fullName evidence="2">Uncharacterized protein</fullName>
    </submittedName>
</protein>
<comment type="caution">
    <text evidence="2">The sequence shown here is derived from an EMBL/GenBank/DDBJ whole genome shotgun (WGS) entry which is preliminary data.</text>
</comment>
<evidence type="ECO:0000313" key="3">
    <source>
        <dbReference type="Proteomes" id="UP000814176"/>
    </source>
</evidence>